<dbReference type="AlphaFoldDB" id="A0A5C8HKE0"/>
<evidence type="ECO:0000313" key="2">
    <source>
        <dbReference type="EMBL" id="TXK03068.1"/>
    </source>
</evidence>
<evidence type="ECO:0000313" key="3">
    <source>
        <dbReference type="Proteomes" id="UP000321196"/>
    </source>
</evidence>
<keyword evidence="3" id="KW-1185">Reference proteome</keyword>
<dbReference type="Pfam" id="PF12728">
    <property type="entry name" value="HTH_17"/>
    <property type="match status" value="1"/>
</dbReference>
<dbReference type="InterPro" id="IPR010093">
    <property type="entry name" value="SinI_DNA-bd"/>
</dbReference>
<sequence length="151" mass="16725">MNTTLLPATHASTQRLLLDERVREDARAVHACAHDRKLRGLKVELDDGSEFPLPAELTKALLFTINSLTQGNLTLQAMPEQLTTSTAAGILGISRPTLMKLISSNELPAAKVGSHHRLNLHDVLALRDKRAAVRKIAFDELRDLEDKLDFE</sequence>
<dbReference type="InterPro" id="IPR041657">
    <property type="entry name" value="HTH_17"/>
</dbReference>
<dbReference type="Proteomes" id="UP000321196">
    <property type="component" value="Unassembled WGS sequence"/>
</dbReference>
<name>A0A5C8HKE0_9MICO</name>
<feature type="domain" description="Helix-turn-helix" evidence="1">
    <location>
        <begin position="82"/>
        <end position="129"/>
    </location>
</feature>
<accession>A0A5C8HKE0</accession>
<evidence type="ECO:0000259" key="1">
    <source>
        <dbReference type="Pfam" id="PF12728"/>
    </source>
</evidence>
<gene>
    <name evidence="2" type="ORF">FVP60_12370</name>
</gene>
<organism evidence="2 3">
    <name type="scientific">Microbacterium mitrae</name>
    <dbReference type="NCBI Taxonomy" id="664640"/>
    <lineage>
        <taxon>Bacteria</taxon>
        <taxon>Bacillati</taxon>
        <taxon>Actinomycetota</taxon>
        <taxon>Actinomycetes</taxon>
        <taxon>Micrococcales</taxon>
        <taxon>Microbacteriaceae</taxon>
        <taxon>Microbacterium</taxon>
    </lineage>
</organism>
<reference evidence="2 3" key="1">
    <citation type="submission" date="2019-08" db="EMBL/GenBank/DDBJ databases">
        <authorList>
            <person name="Dong K."/>
        </authorList>
    </citation>
    <scope>NUCLEOTIDE SEQUENCE [LARGE SCALE GENOMIC DNA]</scope>
    <source>
        <strain evidence="2 3">M4-8</strain>
    </source>
</reference>
<dbReference type="GO" id="GO:0003677">
    <property type="term" value="F:DNA binding"/>
    <property type="evidence" value="ECO:0007669"/>
    <property type="project" value="InterPro"/>
</dbReference>
<dbReference type="RefSeq" id="WP_147826593.1">
    <property type="nucleotide sequence ID" value="NZ_BAAARG010000004.1"/>
</dbReference>
<protein>
    <submittedName>
        <fullName evidence="2">Helix-turn-helix domain-containing protein</fullName>
    </submittedName>
</protein>
<dbReference type="NCBIfam" id="TIGR01764">
    <property type="entry name" value="excise"/>
    <property type="match status" value="1"/>
</dbReference>
<comment type="caution">
    <text evidence="2">The sequence shown here is derived from an EMBL/GenBank/DDBJ whole genome shotgun (WGS) entry which is preliminary data.</text>
</comment>
<dbReference type="OrthoDB" id="26212at2"/>
<dbReference type="EMBL" id="VRSW01000005">
    <property type="protein sequence ID" value="TXK03068.1"/>
    <property type="molecule type" value="Genomic_DNA"/>
</dbReference>
<proteinExistence type="predicted"/>